<feature type="domain" description="Rhodanese" evidence="2">
    <location>
        <begin position="364"/>
        <end position="452"/>
    </location>
</feature>
<dbReference type="Proteomes" id="UP000265431">
    <property type="component" value="Unassembled WGS sequence"/>
</dbReference>
<dbReference type="Gene3D" id="3.40.250.10">
    <property type="entry name" value="Rhodanese-like domain"/>
    <property type="match status" value="2"/>
</dbReference>
<evidence type="ECO:0000313" key="4">
    <source>
        <dbReference type="Proteomes" id="UP000265431"/>
    </source>
</evidence>
<dbReference type="AlphaFoldDB" id="A0A399QTA7"/>
<dbReference type="Pfam" id="PF00753">
    <property type="entry name" value="Lactamase_B"/>
    <property type="match status" value="1"/>
</dbReference>
<dbReference type="GO" id="GO:0046872">
    <property type="term" value="F:metal ion binding"/>
    <property type="evidence" value="ECO:0007669"/>
    <property type="project" value="UniProtKB-KW"/>
</dbReference>
<dbReference type="GO" id="GO:0006749">
    <property type="term" value="P:glutathione metabolic process"/>
    <property type="evidence" value="ECO:0007669"/>
    <property type="project" value="InterPro"/>
</dbReference>
<dbReference type="SUPFAM" id="SSF56281">
    <property type="entry name" value="Metallo-hydrolase/oxidoreductase"/>
    <property type="match status" value="1"/>
</dbReference>
<keyword evidence="3" id="KW-0378">Hydrolase</keyword>
<dbReference type="GO" id="GO:0016787">
    <property type="term" value="F:hydrolase activity"/>
    <property type="evidence" value="ECO:0007669"/>
    <property type="project" value="UniProtKB-KW"/>
</dbReference>
<dbReference type="EMBL" id="QWGB01000011">
    <property type="protein sequence ID" value="RIJ20789.1"/>
    <property type="molecule type" value="Genomic_DNA"/>
</dbReference>
<dbReference type="GO" id="GO:0070813">
    <property type="term" value="P:hydrogen sulfide metabolic process"/>
    <property type="evidence" value="ECO:0007669"/>
    <property type="project" value="TreeGrafter"/>
</dbReference>
<comment type="caution">
    <text evidence="3">The sequence shown here is derived from an EMBL/GenBank/DDBJ whole genome shotgun (WGS) entry which is preliminary data.</text>
</comment>
<dbReference type="InterPro" id="IPR001279">
    <property type="entry name" value="Metallo-B-lactamas"/>
</dbReference>
<dbReference type="Pfam" id="PF00581">
    <property type="entry name" value="Rhodanese"/>
    <property type="match status" value="1"/>
</dbReference>
<dbReference type="InterPro" id="IPR001763">
    <property type="entry name" value="Rhodanese-like_dom"/>
</dbReference>
<dbReference type="InterPro" id="IPR044528">
    <property type="entry name" value="POD-like_MBL-fold"/>
</dbReference>
<accession>A0A399QTA7</accession>
<dbReference type="CDD" id="cd07724">
    <property type="entry name" value="POD-like_MBL-fold"/>
    <property type="match status" value="1"/>
</dbReference>
<organism evidence="3 4">
    <name type="scientific">Henriciella barbarensis</name>
    <dbReference type="NCBI Taxonomy" id="86342"/>
    <lineage>
        <taxon>Bacteria</taxon>
        <taxon>Pseudomonadati</taxon>
        <taxon>Pseudomonadota</taxon>
        <taxon>Alphaproteobacteria</taxon>
        <taxon>Hyphomonadales</taxon>
        <taxon>Hyphomonadaceae</taxon>
        <taxon>Henriciella</taxon>
    </lineage>
</organism>
<dbReference type="PANTHER" id="PTHR43084">
    <property type="entry name" value="PERSULFIDE DIOXYGENASE ETHE1"/>
    <property type="match status" value="1"/>
</dbReference>
<sequence>MRLQKIKTEGLAHLSYFLSADGEAAVIDPRRDIDIYLDLAREEGSVIKHVFETHRNEDLLSGAALLKKETGAKVWHGPNPEKPIQYAAETREGDTFEIGEALLKVLETPGHTDDSLSYVLFDKSFEEGPVGVFTGDALFIGDVGRTDFYPDRKREVAGLLYDSLKKLMGLGDQCLVYPAHGAGSVCGSGMADREFSSIGHEKLNNPRLQIGGREAFIDAKVAENHYIPPYFRRMEEGNIEGAEAAPPAPLPSSPAMLLDPGDAICLDVRGIFDFAGGHRTGSLCIPHDMLTAFAGWLLPNDKPVLLLARDEDQAVDAAITLQRIGFDNVSGFVSGAMPLAVKNGPLDVLDFIDTETVAARVDKPPEGWTLLDVRAIDEYESGHIKDSKHAYVGKLPDAASELDPDQPVTVMCGSGARATIAASQLLRNGFSEVDVYIGSMKAWTAAGNAIER</sequence>
<evidence type="ECO:0000313" key="3">
    <source>
        <dbReference type="EMBL" id="RIJ20789.1"/>
    </source>
</evidence>
<dbReference type="OrthoDB" id="9784009at2"/>
<dbReference type="InterPro" id="IPR051682">
    <property type="entry name" value="Mito_Persulfide_Diox"/>
</dbReference>
<gene>
    <name evidence="3" type="ORF">D1224_14320</name>
</gene>
<dbReference type="CDD" id="cd00158">
    <property type="entry name" value="RHOD"/>
    <property type="match status" value="2"/>
</dbReference>
<evidence type="ECO:0000259" key="2">
    <source>
        <dbReference type="PROSITE" id="PS50206"/>
    </source>
</evidence>
<protein>
    <submittedName>
        <fullName evidence="3">MBL fold metallo-hydrolase</fullName>
    </submittedName>
</protein>
<dbReference type="PANTHER" id="PTHR43084:SF1">
    <property type="entry name" value="PERSULFIDE DIOXYGENASE ETHE1, MITOCHONDRIAL"/>
    <property type="match status" value="1"/>
</dbReference>
<feature type="domain" description="Rhodanese" evidence="2">
    <location>
        <begin position="259"/>
        <end position="341"/>
    </location>
</feature>
<name>A0A399QTA7_9PROT</name>
<dbReference type="InterPro" id="IPR036873">
    <property type="entry name" value="Rhodanese-like_dom_sf"/>
</dbReference>
<proteinExistence type="predicted"/>
<dbReference type="PROSITE" id="PS50206">
    <property type="entry name" value="RHODANESE_3"/>
    <property type="match status" value="2"/>
</dbReference>
<evidence type="ECO:0000256" key="1">
    <source>
        <dbReference type="ARBA" id="ARBA00022723"/>
    </source>
</evidence>
<dbReference type="SMART" id="SM00450">
    <property type="entry name" value="RHOD"/>
    <property type="match status" value="2"/>
</dbReference>
<reference evidence="3 4" key="1">
    <citation type="submission" date="2018-08" db="EMBL/GenBank/DDBJ databases">
        <title>Henriciella mobilis sp. nov., isolated from seawater.</title>
        <authorList>
            <person name="Cheng H."/>
            <person name="Wu Y.-H."/>
            <person name="Xu X.-W."/>
            <person name="Guo L.-L."/>
        </authorList>
    </citation>
    <scope>NUCLEOTIDE SEQUENCE [LARGE SCALE GENOMIC DNA]</scope>
    <source>
        <strain evidence="3 4">CCUG66934</strain>
    </source>
</reference>
<dbReference type="InterPro" id="IPR036866">
    <property type="entry name" value="RibonucZ/Hydroxyglut_hydro"/>
</dbReference>
<keyword evidence="4" id="KW-1185">Reference proteome</keyword>
<dbReference type="SMART" id="SM00849">
    <property type="entry name" value="Lactamase_B"/>
    <property type="match status" value="1"/>
</dbReference>
<keyword evidence="1" id="KW-0479">Metal-binding</keyword>
<dbReference type="GO" id="GO:0050313">
    <property type="term" value="F:sulfur dioxygenase activity"/>
    <property type="evidence" value="ECO:0007669"/>
    <property type="project" value="InterPro"/>
</dbReference>
<dbReference type="Gene3D" id="3.60.15.10">
    <property type="entry name" value="Ribonuclease Z/Hydroxyacylglutathione hydrolase-like"/>
    <property type="match status" value="1"/>
</dbReference>
<dbReference type="SUPFAM" id="SSF52821">
    <property type="entry name" value="Rhodanese/Cell cycle control phosphatase"/>
    <property type="match status" value="2"/>
</dbReference>
<dbReference type="RefSeq" id="WP_119380633.1">
    <property type="nucleotide sequence ID" value="NZ_QWGB01000011.1"/>
</dbReference>